<dbReference type="Pfam" id="PF01244">
    <property type="entry name" value="Peptidase_M19"/>
    <property type="match status" value="1"/>
</dbReference>
<dbReference type="InterPro" id="IPR032466">
    <property type="entry name" value="Metal_Hydrolase"/>
</dbReference>
<dbReference type="Proteomes" id="UP000243376">
    <property type="component" value="Unassembled WGS sequence"/>
</dbReference>
<dbReference type="InterPro" id="IPR008257">
    <property type="entry name" value="Pept_M19"/>
</dbReference>
<dbReference type="PROSITE" id="PS51365">
    <property type="entry name" value="RENAL_DIPEPTIDASE_2"/>
    <property type="match status" value="1"/>
</dbReference>
<dbReference type="GO" id="GO:0006508">
    <property type="term" value="P:proteolysis"/>
    <property type="evidence" value="ECO:0007669"/>
    <property type="project" value="InterPro"/>
</dbReference>
<evidence type="ECO:0000313" key="1">
    <source>
        <dbReference type="EMBL" id="PMP86221.1"/>
    </source>
</evidence>
<dbReference type="PANTHER" id="PTHR10443">
    <property type="entry name" value="MICROSOMAL DIPEPTIDASE"/>
    <property type="match status" value="1"/>
</dbReference>
<name>A0A2J6XE89_9CHLR</name>
<dbReference type="PROSITE" id="PS00869">
    <property type="entry name" value="RENAL_DIPEPTIDASE_1"/>
    <property type="match status" value="1"/>
</dbReference>
<evidence type="ECO:0000313" key="2">
    <source>
        <dbReference type="Proteomes" id="UP000243376"/>
    </source>
</evidence>
<dbReference type="AlphaFoldDB" id="A0A2J6XE89"/>
<organism evidence="1 2">
    <name type="scientific">Chloroflexus aggregans</name>
    <dbReference type="NCBI Taxonomy" id="152260"/>
    <lineage>
        <taxon>Bacteria</taxon>
        <taxon>Bacillati</taxon>
        <taxon>Chloroflexota</taxon>
        <taxon>Chloroflexia</taxon>
        <taxon>Chloroflexales</taxon>
        <taxon>Chloroflexineae</taxon>
        <taxon>Chloroflexaceae</taxon>
        <taxon>Chloroflexus</taxon>
    </lineage>
</organism>
<sequence>MTTAAWPLIFDGHNDVILDLYRPQPGKERDFFHPSSHGHLDLPRARIGGFGGGFFAVYVPPPTSSPTVEQIPEPPYHLPLPPALDQTYALRTTLAMAACLFRIEAESQGALRVCRTAGDIADCLANNIIAAIFHIEGAEAISPNLDELEVLYQAGLRSLGPVWSRPNIFGYGVPFAFPASPDIGPGLTEAGKALVKACNRLRIMIDLSHLNEAGFWDVARLSDAPLVATHSNAHAICPSSRNLTDRQLDAIRDSGGMVGLNFGVTFLRPDGKRDARIPLSVMVQQINYLVERLGIDHVGFGSDFDGALMPKEIGDVRGLPRLLQALADAGFTSAEIRKLAYENWLRVLRLTWGE</sequence>
<accession>A0A2J6XE89</accession>
<dbReference type="GO" id="GO:0070573">
    <property type="term" value="F:metallodipeptidase activity"/>
    <property type="evidence" value="ECO:0007669"/>
    <property type="project" value="InterPro"/>
</dbReference>
<dbReference type="InterPro" id="IPR000180">
    <property type="entry name" value="Dipep_AS"/>
</dbReference>
<dbReference type="PANTHER" id="PTHR10443:SF12">
    <property type="entry name" value="DIPEPTIDASE"/>
    <property type="match status" value="1"/>
</dbReference>
<proteinExistence type="predicted"/>
<dbReference type="Gene3D" id="3.20.20.140">
    <property type="entry name" value="Metal-dependent hydrolases"/>
    <property type="match status" value="1"/>
</dbReference>
<protein>
    <submittedName>
        <fullName evidence="1">Peptidase</fullName>
    </submittedName>
</protein>
<reference evidence="1 2" key="1">
    <citation type="submission" date="2018-01" db="EMBL/GenBank/DDBJ databases">
        <title>Metagenomic assembled genomes from two thermal pools in the Uzon Caldera, Kamchatka, Russia.</title>
        <authorList>
            <person name="Wilkins L."/>
            <person name="Ettinger C."/>
        </authorList>
    </citation>
    <scope>NUCLEOTIDE SEQUENCE [LARGE SCALE GENOMIC DNA]</scope>
    <source>
        <strain evidence="1">ZAV-02</strain>
    </source>
</reference>
<gene>
    <name evidence="1" type="ORF">C0184_01510</name>
</gene>
<dbReference type="CDD" id="cd01301">
    <property type="entry name" value="rDP_like"/>
    <property type="match status" value="1"/>
</dbReference>
<comment type="caution">
    <text evidence="1">The sequence shown here is derived from an EMBL/GenBank/DDBJ whole genome shotgun (WGS) entry which is preliminary data.</text>
</comment>
<dbReference type="SUPFAM" id="SSF51556">
    <property type="entry name" value="Metallo-dependent hydrolases"/>
    <property type="match status" value="1"/>
</dbReference>
<dbReference type="EMBL" id="PNIQ01000107">
    <property type="protein sequence ID" value="PMP86221.1"/>
    <property type="molecule type" value="Genomic_DNA"/>
</dbReference>